<dbReference type="PRINTS" id="PR00834">
    <property type="entry name" value="PROTEASES2C"/>
</dbReference>
<dbReference type="GO" id="GO:0004252">
    <property type="term" value="F:serine-type endopeptidase activity"/>
    <property type="evidence" value="ECO:0007669"/>
    <property type="project" value="InterPro"/>
</dbReference>
<dbReference type="PANTHER" id="PTHR43343:SF6">
    <property type="entry name" value="PROTEASE DO-LIKE 5, CHLOROPLASTIC ISOFORM X1"/>
    <property type="match status" value="1"/>
</dbReference>
<dbReference type="GO" id="GO:0006508">
    <property type="term" value="P:proteolysis"/>
    <property type="evidence" value="ECO:0007669"/>
    <property type="project" value="UniProtKB-KW"/>
</dbReference>
<reference evidence="5 6" key="1">
    <citation type="journal article" date="2021" name="Hortic Res">
        <title>Chromosome-scale assembly of the Dendrobium chrysotoxum genome enhances the understanding of orchid evolution.</title>
        <authorList>
            <person name="Zhang Y."/>
            <person name="Zhang G.Q."/>
            <person name="Zhang D."/>
            <person name="Liu X.D."/>
            <person name="Xu X.Y."/>
            <person name="Sun W.H."/>
            <person name="Yu X."/>
            <person name="Zhu X."/>
            <person name="Wang Z.W."/>
            <person name="Zhao X."/>
            <person name="Zhong W.Y."/>
            <person name="Chen H."/>
            <person name="Yin W.L."/>
            <person name="Huang T."/>
            <person name="Niu S.C."/>
            <person name="Liu Z.J."/>
        </authorList>
    </citation>
    <scope>NUCLEOTIDE SEQUENCE [LARGE SCALE GENOMIC DNA]</scope>
    <source>
        <strain evidence="5">Lindl</strain>
    </source>
</reference>
<keyword evidence="2" id="KW-0645">Protease</keyword>
<dbReference type="InterPro" id="IPR043504">
    <property type="entry name" value="Peptidase_S1_PA_chymotrypsin"/>
</dbReference>
<evidence type="ECO:0000313" key="6">
    <source>
        <dbReference type="Proteomes" id="UP000775213"/>
    </source>
</evidence>
<accession>A0AAV7FZY3</accession>
<dbReference type="SUPFAM" id="SSF50494">
    <property type="entry name" value="Trypsin-like serine proteases"/>
    <property type="match status" value="2"/>
</dbReference>
<dbReference type="Proteomes" id="UP000775213">
    <property type="component" value="Unassembled WGS sequence"/>
</dbReference>
<organism evidence="5 6">
    <name type="scientific">Dendrobium chrysotoxum</name>
    <name type="common">Orchid</name>
    <dbReference type="NCBI Taxonomy" id="161865"/>
    <lineage>
        <taxon>Eukaryota</taxon>
        <taxon>Viridiplantae</taxon>
        <taxon>Streptophyta</taxon>
        <taxon>Embryophyta</taxon>
        <taxon>Tracheophyta</taxon>
        <taxon>Spermatophyta</taxon>
        <taxon>Magnoliopsida</taxon>
        <taxon>Liliopsida</taxon>
        <taxon>Asparagales</taxon>
        <taxon>Orchidaceae</taxon>
        <taxon>Epidendroideae</taxon>
        <taxon>Malaxideae</taxon>
        <taxon>Dendrobiinae</taxon>
        <taxon>Dendrobium</taxon>
    </lineage>
</organism>
<evidence type="ECO:0000256" key="4">
    <source>
        <dbReference type="SAM" id="MobiDB-lite"/>
    </source>
</evidence>
<evidence type="ECO:0008006" key="7">
    <source>
        <dbReference type="Google" id="ProtNLM"/>
    </source>
</evidence>
<dbReference type="InterPro" id="IPR051201">
    <property type="entry name" value="Chloro_Bact_Ser_Proteases"/>
</dbReference>
<comment type="caution">
    <text evidence="5">The sequence shown here is derived from an EMBL/GenBank/DDBJ whole genome shotgun (WGS) entry which is preliminary data.</text>
</comment>
<dbReference type="Gene3D" id="2.40.10.10">
    <property type="entry name" value="Trypsin-like serine proteases"/>
    <property type="match status" value="3"/>
</dbReference>
<name>A0AAV7FZY3_DENCH</name>
<dbReference type="AlphaFoldDB" id="A0AAV7FZY3"/>
<protein>
    <recommendedName>
        <fullName evidence="7">Protease Do-like 5, chloroplastic</fullName>
    </recommendedName>
</protein>
<proteinExistence type="inferred from homology"/>
<dbReference type="InterPro" id="IPR001940">
    <property type="entry name" value="Peptidase_S1C"/>
</dbReference>
<gene>
    <name evidence="5" type="ORF">IEQ34_015387</name>
</gene>
<sequence>MLASFQFPASARANATAGPKTSPVLCSASSSPPPTNKRFNFPLPTRRAVLLLASSLPSSLLQFLPEYQFAKAVETDEPQEEEERVVRIFQEASPAVVYIKYLEVQSRAGKNKESKLINDLVKGEDEEDLGDAKVESTGSGFVWDKAGHIVTNYHVVAKLATDTSGLHLCRVFLEGSDGRTFVREGRLVGFDPAYDLAVLKVDVERNKLRPALIGTSQDLRVGQSCFAIGNPYGYEHTLTTGVVSGLRREIPSPNGRAIRGAIQTDAAINAGGHEIYNITRQPTLQNIASTFEPVTAAQLEGIITERIKAIIAIDQAKKLIGKGRPYLMKYDQVSYPKGYSIPKFNTFNGNSGGPLIDSYGHVIGVNTATFTRKGSGISSGVNFAIPIDAVVRIVPSLIVNGTDIKDRF</sequence>
<comment type="similarity">
    <text evidence="1">Belongs to the peptidase S1C family.</text>
</comment>
<dbReference type="Pfam" id="PF13365">
    <property type="entry name" value="Trypsin_2"/>
    <property type="match status" value="1"/>
</dbReference>
<evidence type="ECO:0000256" key="2">
    <source>
        <dbReference type="ARBA" id="ARBA00022670"/>
    </source>
</evidence>
<feature type="region of interest" description="Disordered" evidence="4">
    <location>
        <begin position="1"/>
        <end position="39"/>
    </location>
</feature>
<dbReference type="InterPro" id="IPR009003">
    <property type="entry name" value="Peptidase_S1_PA"/>
</dbReference>
<dbReference type="PANTHER" id="PTHR43343">
    <property type="entry name" value="PEPTIDASE S12"/>
    <property type="match status" value="1"/>
</dbReference>
<keyword evidence="6" id="KW-1185">Reference proteome</keyword>
<dbReference type="EMBL" id="JAGFBR010000014">
    <property type="protein sequence ID" value="KAH0455355.1"/>
    <property type="molecule type" value="Genomic_DNA"/>
</dbReference>
<evidence type="ECO:0000256" key="3">
    <source>
        <dbReference type="ARBA" id="ARBA00022801"/>
    </source>
</evidence>
<evidence type="ECO:0000313" key="5">
    <source>
        <dbReference type="EMBL" id="KAH0455355.1"/>
    </source>
</evidence>
<evidence type="ECO:0000256" key="1">
    <source>
        <dbReference type="ARBA" id="ARBA00010541"/>
    </source>
</evidence>
<keyword evidence="3" id="KW-0378">Hydrolase</keyword>